<reference evidence="4 5" key="1">
    <citation type="journal article" date="2014" name="Front. Genet.">
        <title>Genome and metabolic network of "Candidatus Phaeomarinobacter ectocarpi" Ec32, a new candidate genus of Alphaproteobacteria frequently associated with brown algae.</title>
        <authorList>
            <person name="Dittami S.M."/>
            <person name="Barbeyron T."/>
            <person name="Boyen C."/>
            <person name="Cambefort J."/>
            <person name="Collet G."/>
            <person name="Delage L."/>
            <person name="Gobet A."/>
            <person name="Groisillier A."/>
            <person name="Leblanc C."/>
            <person name="Michel G."/>
            <person name="Scornet D."/>
            <person name="Siegel A."/>
            <person name="Tapia J.E."/>
            <person name="Tonon T."/>
        </authorList>
    </citation>
    <scope>NUCLEOTIDE SEQUENCE [LARGE SCALE GENOMIC DNA]</scope>
    <source>
        <strain evidence="4 5">Ec32</strain>
    </source>
</reference>
<feature type="binding site" evidence="2">
    <location>
        <begin position="16"/>
        <end position="23"/>
    </location>
    <ligand>
        <name>ATP</name>
        <dbReference type="ChEBI" id="CHEBI:30616"/>
    </ligand>
</feature>
<dbReference type="PANTHER" id="PTHR30605">
    <property type="entry name" value="ANHYDRO-N-ACETYLMURAMIC ACID KINASE"/>
    <property type="match status" value="1"/>
</dbReference>
<dbReference type="PANTHER" id="PTHR30605:SF0">
    <property type="entry name" value="ANHYDRO-N-ACETYLMURAMIC ACID KINASE"/>
    <property type="match status" value="1"/>
</dbReference>
<dbReference type="PATRIC" id="fig|1458461.3.peg.2719"/>
<dbReference type="RefSeq" id="WP_043948853.1">
    <property type="nucleotide sequence ID" value="NZ_HG966617.1"/>
</dbReference>
<dbReference type="KEGG" id="pect:BN1012_Phect2713"/>
<dbReference type="UniPathway" id="UPA00343"/>
<gene>
    <name evidence="2" type="primary">anmK</name>
    <name evidence="4" type="ORF">BN1012_Phect2713</name>
</gene>
<dbReference type="EC" id="2.7.1.170" evidence="2"/>
<evidence type="ECO:0000313" key="4">
    <source>
        <dbReference type="EMBL" id="CDO60926.1"/>
    </source>
</evidence>
<dbReference type="Pfam" id="PF03702">
    <property type="entry name" value="AnmK"/>
    <property type="match status" value="1"/>
</dbReference>
<dbReference type="UniPathway" id="UPA00544"/>
<feature type="region of interest" description="Disordered" evidence="3">
    <location>
        <begin position="358"/>
        <end position="377"/>
    </location>
</feature>
<comment type="similarity">
    <text evidence="2">Belongs to the anhydro-N-acetylmuramic acid kinase family.</text>
</comment>
<sequence length="377" mass="39604">MSDANQLHKAIGLMSGTSMDAVDAAIVTTDGYSHVEAGPSLAVPYPRALRDRVAGELAGAMALSAPRPLPQNLLELEREITLMQADVVNQLMSEANMSASEFDVIGFHGQTVAHRPDQGWTLQLGDGSLMAAETGVDVVNDFRSADMTAGGEGAPLAPLYHLALAHDMSGHPLAVLNLGGIGNVTWIGPNDGPDPVAFDTGPANALIDEWALEKIGEPFDHNGALAKAGTVNEAVLKTMLTNAYFDRKPPKSLDRLDFSAEAAAELSNADGAATLVAFTVESVARALEHLPEPPKQWIVVGGGRRNPVLMGELARRLGVRVIAAEEAGWRGDTLEAEAFAYLAVRNLKGLPLSVPTTTGVSKPMTGGTLHKTSTRAA</sequence>
<dbReference type="Gene3D" id="3.30.420.40">
    <property type="match status" value="2"/>
</dbReference>
<dbReference type="HAMAP" id="MF_01270">
    <property type="entry name" value="AnhMurNAc_kinase"/>
    <property type="match status" value="1"/>
</dbReference>
<keyword evidence="2" id="KW-0808">Transferase</keyword>
<dbReference type="SUPFAM" id="SSF53067">
    <property type="entry name" value="Actin-like ATPase domain"/>
    <property type="match status" value="1"/>
</dbReference>
<evidence type="ECO:0000256" key="1">
    <source>
        <dbReference type="ARBA" id="ARBA00023277"/>
    </source>
</evidence>
<evidence type="ECO:0000256" key="3">
    <source>
        <dbReference type="SAM" id="MobiDB-lite"/>
    </source>
</evidence>
<name>X5MP50_9HYPH</name>
<evidence type="ECO:0000313" key="5">
    <source>
        <dbReference type="Proteomes" id="UP000032160"/>
    </source>
</evidence>
<dbReference type="GO" id="GO:0016773">
    <property type="term" value="F:phosphotransferase activity, alcohol group as acceptor"/>
    <property type="evidence" value="ECO:0007669"/>
    <property type="project" value="UniProtKB-UniRule"/>
</dbReference>
<proteinExistence type="inferred from homology"/>
<dbReference type="Proteomes" id="UP000032160">
    <property type="component" value="Chromosome I"/>
</dbReference>
<comment type="pathway">
    <text evidence="2">Amino-sugar metabolism; 1,6-anhydro-N-acetylmuramate degradation.</text>
</comment>
<comment type="pathway">
    <text evidence="2">Cell wall biogenesis; peptidoglycan recycling.</text>
</comment>
<dbReference type="OrthoDB" id="9763949at2"/>
<keyword evidence="2 4" id="KW-0418">Kinase</keyword>
<keyword evidence="5" id="KW-1185">Reference proteome</keyword>
<dbReference type="GO" id="GO:0097175">
    <property type="term" value="P:1,6-anhydro-N-acetyl-beta-muramic acid catabolic process"/>
    <property type="evidence" value="ECO:0007669"/>
    <property type="project" value="UniProtKB-UniRule"/>
</dbReference>
<dbReference type="HOGENOM" id="CLU_038782_3_0_5"/>
<accession>X5MP50</accession>
<dbReference type="STRING" id="1458461.BN1012_Phect2713"/>
<dbReference type="InterPro" id="IPR005338">
    <property type="entry name" value="Anhydro_N_Ac-Mur_kinase"/>
</dbReference>
<dbReference type="EMBL" id="HG966617">
    <property type="protein sequence ID" value="CDO60926.1"/>
    <property type="molecule type" value="Genomic_DNA"/>
</dbReference>
<comment type="function">
    <text evidence="2">Catalyzes the specific phosphorylation of 1,6-anhydro-N-acetylmuramic acid (anhMurNAc) with the simultaneous cleavage of the 1,6-anhydro ring, generating MurNAc-6-P. Is required for the utilization of anhMurNAc either imported from the medium or derived from its own cell wall murein, and thus plays a role in cell wall recycling.</text>
</comment>
<dbReference type="GO" id="GO:0009254">
    <property type="term" value="P:peptidoglycan turnover"/>
    <property type="evidence" value="ECO:0007669"/>
    <property type="project" value="UniProtKB-UniRule"/>
</dbReference>
<keyword evidence="1 2" id="KW-0119">Carbohydrate metabolism</keyword>
<comment type="catalytic activity">
    <reaction evidence="2">
        <text>1,6-anhydro-N-acetyl-beta-muramate + ATP + H2O = N-acetyl-D-muramate 6-phosphate + ADP + H(+)</text>
        <dbReference type="Rhea" id="RHEA:24952"/>
        <dbReference type="ChEBI" id="CHEBI:15377"/>
        <dbReference type="ChEBI" id="CHEBI:15378"/>
        <dbReference type="ChEBI" id="CHEBI:30616"/>
        <dbReference type="ChEBI" id="CHEBI:58690"/>
        <dbReference type="ChEBI" id="CHEBI:58722"/>
        <dbReference type="ChEBI" id="CHEBI:456216"/>
        <dbReference type="EC" id="2.7.1.170"/>
    </reaction>
</comment>
<organism evidence="4 5">
    <name type="scientific">Candidatus Phaeomarinibacter ectocarpi</name>
    <dbReference type="NCBI Taxonomy" id="1458461"/>
    <lineage>
        <taxon>Bacteria</taxon>
        <taxon>Pseudomonadati</taxon>
        <taxon>Pseudomonadota</taxon>
        <taxon>Alphaproteobacteria</taxon>
        <taxon>Hyphomicrobiales</taxon>
        <taxon>Parvibaculaceae</taxon>
        <taxon>Candidatus Phaeomarinibacter</taxon>
    </lineage>
</organism>
<dbReference type="GO" id="GO:0005524">
    <property type="term" value="F:ATP binding"/>
    <property type="evidence" value="ECO:0007669"/>
    <property type="project" value="UniProtKB-UniRule"/>
</dbReference>
<keyword evidence="2" id="KW-0547">Nucleotide-binding</keyword>
<protein>
    <recommendedName>
        <fullName evidence="2">Anhydro-N-acetylmuramic acid kinase</fullName>
        <ecNumber evidence="2">2.7.1.170</ecNumber>
    </recommendedName>
    <alternativeName>
        <fullName evidence="2">AnhMurNAc kinase</fullName>
    </alternativeName>
</protein>
<dbReference type="AlphaFoldDB" id="X5MP50"/>
<dbReference type="InterPro" id="IPR043129">
    <property type="entry name" value="ATPase_NBD"/>
</dbReference>
<keyword evidence="2" id="KW-0067">ATP-binding</keyword>
<dbReference type="NCBIfam" id="NF007141">
    <property type="entry name" value="PRK09585.1-5"/>
    <property type="match status" value="1"/>
</dbReference>
<dbReference type="GO" id="GO:0016301">
    <property type="term" value="F:kinase activity"/>
    <property type="evidence" value="ECO:0007669"/>
    <property type="project" value="UniProtKB-KW"/>
</dbReference>
<dbReference type="GO" id="GO:0006040">
    <property type="term" value="P:amino sugar metabolic process"/>
    <property type="evidence" value="ECO:0007669"/>
    <property type="project" value="InterPro"/>
</dbReference>
<evidence type="ECO:0000256" key="2">
    <source>
        <dbReference type="HAMAP-Rule" id="MF_01270"/>
    </source>
</evidence>